<organism evidence="1 2">
    <name type="scientific">Violaceomyces palustris</name>
    <dbReference type="NCBI Taxonomy" id="1673888"/>
    <lineage>
        <taxon>Eukaryota</taxon>
        <taxon>Fungi</taxon>
        <taxon>Dikarya</taxon>
        <taxon>Basidiomycota</taxon>
        <taxon>Ustilaginomycotina</taxon>
        <taxon>Ustilaginomycetes</taxon>
        <taxon>Violaceomycetales</taxon>
        <taxon>Violaceomycetaceae</taxon>
        <taxon>Violaceomyces</taxon>
    </lineage>
</organism>
<accession>A0ACD0NUI0</accession>
<evidence type="ECO:0000313" key="1">
    <source>
        <dbReference type="EMBL" id="PWN49466.1"/>
    </source>
</evidence>
<name>A0ACD0NUI0_9BASI</name>
<keyword evidence="2" id="KW-1185">Reference proteome</keyword>
<dbReference type="Proteomes" id="UP000245626">
    <property type="component" value="Unassembled WGS sequence"/>
</dbReference>
<sequence>MQALPFKVRRLALSLCRQTLEGGRVPLLRHSRSSLLHISCHRARASKLPLDHTSSPSKDLVFIQEKGRKKKTESPSWILANGSSRVEGDKYRHGEKLGFIRGGGGNRSTGLYRTSGDSVPRQKQPTFPPRAFQAEEASFVANGKARVPHFYPLKEFLA</sequence>
<proteinExistence type="predicted"/>
<protein>
    <submittedName>
        <fullName evidence="1">Uncharacterized protein</fullName>
    </submittedName>
</protein>
<reference evidence="1 2" key="1">
    <citation type="journal article" date="2018" name="Mol. Biol. Evol.">
        <title>Broad Genomic Sampling Reveals a Smut Pathogenic Ancestry of the Fungal Clade Ustilaginomycotina.</title>
        <authorList>
            <person name="Kijpornyongpan T."/>
            <person name="Mondo S.J."/>
            <person name="Barry K."/>
            <person name="Sandor L."/>
            <person name="Lee J."/>
            <person name="Lipzen A."/>
            <person name="Pangilinan J."/>
            <person name="LaButti K."/>
            <person name="Hainaut M."/>
            <person name="Henrissat B."/>
            <person name="Grigoriev I.V."/>
            <person name="Spatafora J.W."/>
            <person name="Aime M.C."/>
        </authorList>
    </citation>
    <scope>NUCLEOTIDE SEQUENCE [LARGE SCALE GENOMIC DNA]</scope>
    <source>
        <strain evidence="1 2">SA 807</strain>
    </source>
</reference>
<evidence type="ECO:0000313" key="2">
    <source>
        <dbReference type="Proteomes" id="UP000245626"/>
    </source>
</evidence>
<gene>
    <name evidence="1" type="ORF">IE53DRAFT_388294</name>
</gene>
<dbReference type="EMBL" id="KZ820046">
    <property type="protein sequence ID" value="PWN49466.1"/>
    <property type="molecule type" value="Genomic_DNA"/>
</dbReference>